<evidence type="ECO:0000313" key="5">
    <source>
        <dbReference type="EMBL" id="MEN2767155.1"/>
    </source>
</evidence>
<comment type="caution">
    <text evidence="5">The sequence shown here is derived from an EMBL/GenBank/DDBJ whole genome shotgun (WGS) entry which is preliminary data.</text>
</comment>
<dbReference type="PANTHER" id="PTHR38445:SF7">
    <property type="entry name" value="GNTR-FAMILY TRANSCRIPTIONAL REGULATOR"/>
    <property type="match status" value="1"/>
</dbReference>
<sequence length="133" mass="14894">MELPIRLSKDSREPIYHQIVNQLKALIAGGHLAAGTPLPSIRSLSKDLEISIITTRRAYQDLEVQGFIKTLQGKGTFVAEIAEGLKQEVKVSSVYKIMENAIETAINYDYSLAQVESIFHEILNRHKKEKGDS</sequence>
<evidence type="ECO:0000259" key="4">
    <source>
        <dbReference type="PROSITE" id="PS50949"/>
    </source>
</evidence>
<dbReference type="Proteomes" id="UP001444625">
    <property type="component" value="Unassembled WGS sequence"/>
</dbReference>
<accession>A0ABU9XGJ4</accession>
<organism evidence="5 6">
    <name type="scientific">Ornithinibacillus xuwenensis</name>
    <dbReference type="NCBI Taxonomy" id="3144668"/>
    <lineage>
        <taxon>Bacteria</taxon>
        <taxon>Bacillati</taxon>
        <taxon>Bacillota</taxon>
        <taxon>Bacilli</taxon>
        <taxon>Bacillales</taxon>
        <taxon>Bacillaceae</taxon>
        <taxon>Ornithinibacillus</taxon>
    </lineage>
</organism>
<dbReference type="InterPro" id="IPR036390">
    <property type="entry name" value="WH_DNA-bd_sf"/>
</dbReference>
<evidence type="ECO:0000313" key="6">
    <source>
        <dbReference type="Proteomes" id="UP001444625"/>
    </source>
</evidence>
<keyword evidence="6" id="KW-1185">Reference proteome</keyword>
<dbReference type="Gene3D" id="1.10.10.10">
    <property type="entry name" value="Winged helix-like DNA-binding domain superfamily/Winged helix DNA-binding domain"/>
    <property type="match status" value="1"/>
</dbReference>
<dbReference type="PROSITE" id="PS50949">
    <property type="entry name" value="HTH_GNTR"/>
    <property type="match status" value="1"/>
</dbReference>
<evidence type="ECO:0000256" key="3">
    <source>
        <dbReference type="ARBA" id="ARBA00023163"/>
    </source>
</evidence>
<dbReference type="PANTHER" id="PTHR38445">
    <property type="entry name" value="HTH-TYPE TRANSCRIPTIONAL REPRESSOR YTRA"/>
    <property type="match status" value="1"/>
</dbReference>
<gene>
    <name evidence="5" type="ORF">ABC228_08145</name>
</gene>
<dbReference type="RefSeq" id="WP_345824616.1">
    <property type="nucleotide sequence ID" value="NZ_JBDIML010000002.1"/>
</dbReference>
<protein>
    <submittedName>
        <fullName evidence="5">GntR family transcriptional regulator</fullName>
    </submittedName>
</protein>
<dbReference type="Pfam" id="PF00392">
    <property type="entry name" value="GntR"/>
    <property type="match status" value="1"/>
</dbReference>
<keyword evidence="2" id="KW-0238">DNA-binding</keyword>
<dbReference type="SUPFAM" id="SSF46785">
    <property type="entry name" value="Winged helix' DNA-binding domain"/>
    <property type="match status" value="1"/>
</dbReference>
<dbReference type="InterPro" id="IPR036388">
    <property type="entry name" value="WH-like_DNA-bd_sf"/>
</dbReference>
<evidence type="ECO:0000256" key="1">
    <source>
        <dbReference type="ARBA" id="ARBA00023015"/>
    </source>
</evidence>
<reference evidence="5 6" key="1">
    <citation type="submission" date="2024-05" db="EMBL/GenBank/DDBJ databases">
        <authorList>
            <person name="Haq I."/>
            <person name="Ullah Z."/>
            <person name="Ahmad R."/>
            <person name="Li M."/>
            <person name="Tong Y."/>
        </authorList>
    </citation>
    <scope>NUCLEOTIDE SEQUENCE [LARGE SCALE GENOMIC DNA]</scope>
    <source>
        <strain evidence="5 6">16A2E</strain>
    </source>
</reference>
<proteinExistence type="predicted"/>
<name>A0ABU9XGJ4_9BACI</name>
<keyword evidence="1" id="KW-0805">Transcription regulation</keyword>
<dbReference type="InterPro" id="IPR000524">
    <property type="entry name" value="Tscrpt_reg_HTH_GntR"/>
</dbReference>
<dbReference type="CDD" id="cd07377">
    <property type="entry name" value="WHTH_GntR"/>
    <property type="match status" value="1"/>
</dbReference>
<feature type="domain" description="HTH gntR-type" evidence="4">
    <location>
        <begin position="13"/>
        <end position="81"/>
    </location>
</feature>
<keyword evidence="3" id="KW-0804">Transcription</keyword>
<dbReference type="EMBL" id="JBDIML010000002">
    <property type="protein sequence ID" value="MEN2767155.1"/>
    <property type="molecule type" value="Genomic_DNA"/>
</dbReference>
<evidence type="ECO:0000256" key="2">
    <source>
        <dbReference type="ARBA" id="ARBA00023125"/>
    </source>
</evidence>
<dbReference type="SMART" id="SM00345">
    <property type="entry name" value="HTH_GNTR"/>
    <property type="match status" value="1"/>
</dbReference>